<dbReference type="FunFam" id="3.30.160.60:FF:000038">
    <property type="entry name" value="Zinc finger protein 624"/>
    <property type="match status" value="1"/>
</dbReference>
<organism evidence="15 16">
    <name type="scientific">Erpetoichthys calabaricus</name>
    <name type="common">Rope fish</name>
    <name type="synonym">Calamoichthys calabaricus</name>
    <dbReference type="NCBI Taxonomy" id="27687"/>
    <lineage>
        <taxon>Eukaryota</taxon>
        <taxon>Metazoa</taxon>
        <taxon>Chordata</taxon>
        <taxon>Craniata</taxon>
        <taxon>Vertebrata</taxon>
        <taxon>Euteleostomi</taxon>
        <taxon>Actinopterygii</taxon>
        <taxon>Polypteriformes</taxon>
        <taxon>Polypteridae</taxon>
        <taxon>Erpetoichthys</taxon>
    </lineage>
</organism>
<dbReference type="InterPro" id="IPR000315">
    <property type="entry name" value="Znf_B-box"/>
</dbReference>
<keyword evidence="9" id="KW-0539">Nucleus</keyword>
<feature type="coiled-coil region" evidence="11">
    <location>
        <begin position="290"/>
        <end position="385"/>
    </location>
</feature>
<sequence>MKKSARGSEILTAAFLQCSSLPATSVTQTEAIKTDQQQVEKEIQIHSGQKCLECGKQFTHKSDLNKHMKIHNGEKTYCCSECGKSFQKRSNLQNHRRIHTGEKPHCCPECGKSFQKRSSLHIHRRIHTGEKPHCCLECGKSFSRKDSLHYHRIIHTGEKAHCCPDCGMLLSRRSDLHRHRRIHTGEKPHCCPECGKLFLRISGLQRHRRIHTGEKPHYEVAALKHHKLVDSDRNLKQKLCEKHQKRLELFCKTDEMCICLMCGMTEHDGHEKVEQKTAREGKQKQLGATLRGIRKRLEEKEKKLRETRKTAKEMKLSVERVMWEHKKSFTDLIHCIEEAHKKLTERITEQEKREMEKAEGVMKQLEKEIEELKRREAELKELSETKDHFHFLQTFSPCCALPADGDSLSFTVTAEFSSEDLLKELSGLKESLERIIQQDILTRTPPGPEAPIFTLQPPEPQ</sequence>
<feature type="domain" description="C2H2-type" evidence="14">
    <location>
        <begin position="77"/>
        <end position="104"/>
    </location>
</feature>
<comment type="subcellular location">
    <subcellularLocation>
        <location evidence="1">Nucleus</location>
    </subcellularLocation>
</comment>
<dbReference type="Pfam" id="PF00643">
    <property type="entry name" value="zf-B_box"/>
    <property type="match status" value="1"/>
</dbReference>
<dbReference type="Gene3D" id="3.30.160.60">
    <property type="entry name" value="Classic Zinc Finger"/>
    <property type="match status" value="7"/>
</dbReference>
<keyword evidence="7" id="KW-0805">Transcription regulation</keyword>
<dbReference type="FunFam" id="3.30.160.60:FF:002063">
    <property type="entry name" value="RB associated KRAB zinc finger"/>
    <property type="match status" value="1"/>
</dbReference>
<protein>
    <submittedName>
        <fullName evidence="15">Uncharacterized protein</fullName>
    </submittedName>
</protein>
<evidence type="ECO:0000259" key="14">
    <source>
        <dbReference type="PROSITE" id="PS50157"/>
    </source>
</evidence>
<keyword evidence="3" id="KW-0479">Metal-binding</keyword>
<feature type="domain" description="C2H2-type" evidence="14">
    <location>
        <begin position="49"/>
        <end position="76"/>
    </location>
</feature>
<comment type="similarity">
    <text evidence="2">Belongs to the krueppel C2H2-type zinc-finger protein family.</text>
</comment>
<dbReference type="Pfam" id="PF25600">
    <property type="entry name" value="TRIM_CC"/>
    <property type="match status" value="1"/>
</dbReference>
<evidence type="ECO:0000256" key="7">
    <source>
        <dbReference type="ARBA" id="ARBA00023015"/>
    </source>
</evidence>
<dbReference type="PANTHER" id="PTHR16515:SF49">
    <property type="entry name" value="GASTRULA ZINC FINGER PROTEIN XLCGF49.1-LIKE-RELATED"/>
    <property type="match status" value="1"/>
</dbReference>
<evidence type="ECO:0000259" key="13">
    <source>
        <dbReference type="PROSITE" id="PS50119"/>
    </source>
</evidence>
<feature type="domain" description="C2H2-type" evidence="14">
    <location>
        <begin position="161"/>
        <end position="188"/>
    </location>
</feature>
<evidence type="ECO:0000313" key="15">
    <source>
        <dbReference type="Ensembl" id="ENSECRP00000029015.1"/>
    </source>
</evidence>
<dbReference type="FunFam" id="3.30.160.60:FF:002343">
    <property type="entry name" value="Zinc finger protein 33A"/>
    <property type="match status" value="4"/>
</dbReference>
<accession>A0A8C4TDF0</accession>
<reference evidence="15" key="1">
    <citation type="submission" date="2025-08" db="UniProtKB">
        <authorList>
            <consortium name="Ensembl"/>
        </authorList>
    </citation>
    <scope>IDENTIFICATION</scope>
</reference>
<dbReference type="InterPro" id="IPR036236">
    <property type="entry name" value="Znf_C2H2_sf"/>
</dbReference>
<feature type="domain" description="C2H2-type" evidence="14">
    <location>
        <begin position="105"/>
        <end position="132"/>
    </location>
</feature>
<dbReference type="GO" id="GO:0005634">
    <property type="term" value="C:nucleus"/>
    <property type="evidence" value="ECO:0007669"/>
    <property type="project" value="UniProtKB-SubCell"/>
</dbReference>
<evidence type="ECO:0000256" key="5">
    <source>
        <dbReference type="ARBA" id="ARBA00022771"/>
    </source>
</evidence>
<dbReference type="SUPFAM" id="SSF57667">
    <property type="entry name" value="beta-beta-alpha zinc fingers"/>
    <property type="match status" value="3"/>
</dbReference>
<evidence type="ECO:0000256" key="3">
    <source>
        <dbReference type="ARBA" id="ARBA00022723"/>
    </source>
</evidence>
<evidence type="ECO:0000256" key="10">
    <source>
        <dbReference type="PROSITE-ProRule" id="PRU00024"/>
    </source>
</evidence>
<dbReference type="GeneTree" id="ENSGT00940000154715"/>
<dbReference type="PROSITE" id="PS50119">
    <property type="entry name" value="ZF_BBOX"/>
    <property type="match status" value="1"/>
</dbReference>
<keyword evidence="4" id="KW-0677">Repeat</keyword>
<proteinExistence type="inferred from homology"/>
<evidence type="ECO:0000313" key="16">
    <source>
        <dbReference type="Proteomes" id="UP000694620"/>
    </source>
</evidence>
<dbReference type="GO" id="GO:0008270">
    <property type="term" value="F:zinc ion binding"/>
    <property type="evidence" value="ECO:0007669"/>
    <property type="project" value="UniProtKB-KW"/>
</dbReference>
<evidence type="ECO:0000256" key="2">
    <source>
        <dbReference type="ARBA" id="ARBA00006991"/>
    </source>
</evidence>
<dbReference type="AlphaFoldDB" id="A0A8C4TDF0"/>
<dbReference type="Pfam" id="PF00096">
    <property type="entry name" value="zf-C2H2"/>
    <property type="match status" value="3"/>
</dbReference>
<dbReference type="Proteomes" id="UP000694620">
    <property type="component" value="Unassembled WGS sequence"/>
</dbReference>
<dbReference type="CDD" id="cd19769">
    <property type="entry name" value="Bbox2_TRIM16-like"/>
    <property type="match status" value="1"/>
</dbReference>
<evidence type="ECO:0000256" key="8">
    <source>
        <dbReference type="ARBA" id="ARBA00023163"/>
    </source>
</evidence>
<keyword evidence="5 10" id="KW-0863">Zinc-finger</keyword>
<keyword evidence="16" id="KW-1185">Reference proteome</keyword>
<dbReference type="Ensembl" id="ENSECRT00000029629.1">
    <property type="protein sequence ID" value="ENSECRP00000029015.1"/>
    <property type="gene ID" value="ENSECRG00000019659.1"/>
</dbReference>
<dbReference type="InterPro" id="IPR013087">
    <property type="entry name" value="Znf_C2H2_type"/>
</dbReference>
<feature type="region of interest" description="Disordered" evidence="12">
    <location>
        <begin position="441"/>
        <end position="461"/>
    </location>
</feature>
<dbReference type="Pfam" id="PF13912">
    <property type="entry name" value="zf-C2H2_6"/>
    <property type="match status" value="1"/>
</dbReference>
<feature type="domain" description="C2H2-type" evidence="14">
    <location>
        <begin position="133"/>
        <end position="160"/>
    </location>
</feature>
<dbReference type="PROSITE" id="PS00028">
    <property type="entry name" value="ZINC_FINGER_C2H2_1"/>
    <property type="match status" value="6"/>
</dbReference>
<dbReference type="PANTHER" id="PTHR16515">
    <property type="entry name" value="PR DOMAIN ZINC FINGER PROTEIN"/>
    <property type="match status" value="1"/>
</dbReference>
<dbReference type="SMART" id="SM00355">
    <property type="entry name" value="ZnF_C2H2"/>
    <property type="match status" value="6"/>
</dbReference>
<dbReference type="SMART" id="SM00336">
    <property type="entry name" value="BBOX"/>
    <property type="match status" value="1"/>
</dbReference>
<feature type="domain" description="C2H2-type" evidence="14">
    <location>
        <begin position="189"/>
        <end position="216"/>
    </location>
</feature>
<evidence type="ECO:0000256" key="9">
    <source>
        <dbReference type="ARBA" id="ARBA00023242"/>
    </source>
</evidence>
<evidence type="ECO:0000256" key="1">
    <source>
        <dbReference type="ARBA" id="ARBA00004123"/>
    </source>
</evidence>
<keyword evidence="11" id="KW-0175">Coiled coil</keyword>
<dbReference type="PROSITE" id="PS50157">
    <property type="entry name" value="ZINC_FINGER_C2H2_2"/>
    <property type="match status" value="6"/>
</dbReference>
<dbReference type="GO" id="GO:0010468">
    <property type="term" value="P:regulation of gene expression"/>
    <property type="evidence" value="ECO:0007669"/>
    <property type="project" value="TreeGrafter"/>
</dbReference>
<reference evidence="15" key="2">
    <citation type="submission" date="2025-09" db="UniProtKB">
        <authorList>
            <consortium name="Ensembl"/>
        </authorList>
    </citation>
    <scope>IDENTIFICATION</scope>
</reference>
<evidence type="ECO:0000256" key="12">
    <source>
        <dbReference type="SAM" id="MobiDB-lite"/>
    </source>
</evidence>
<dbReference type="InterPro" id="IPR050331">
    <property type="entry name" value="Zinc_finger"/>
</dbReference>
<evidence type="ECO:0000256" key="4">
    <source>
        <dbReference type="ARBA" id="ARBA00022737"/>
    </source>
</evidence>
<evidence type="ECO:0000256" key="11">
    <source>
        <dbReference type="SAM" id="Coils"/>
    </source>
</evidence>
<feature type="domain" description="B box-type" evidence="13">
    <location>
        <begin position="235"/>
        <end position="275"/>
    </location>
</feature>
<keyword evidence="8" id="KW-0804">Transcription</keyword>
<dbReference type="InterPro" id="IPR058030">
    <property type="entry name" value="TRIM8/14/16/25/29/45/65_CC"/>
</dbReference>
<name>A0A8C4TDF0_ERPCA</name>
<keyword evidence="6" id="KW-0862">Zinc</keyword>
<evidence type="ECO:0000256" key="6">
    <source>
        <dbReference type="ARBA" id="ARBA00022833"/>
    </source>
</evidence>
<dbReference type="SUPFAM" id="SSF57845">
    <property type="entry name" value="B-box zinc-binding domain"/>
    <property type="match status" value="1"/>
</dbReference>